<evidence type="ECO:0000313" key="1">
    <source>
        <dbReference type="EMBL" id="MCI33649.1"/>
    </source>
</evidence>
<protein>
    <submittedName>
        <fullName evidence="1">Uncharacterized protein</fullName>
    </submittedName>
</protein>
<reference evidence="1 2" key="1">
    <citation type="journal article" date="2018" name="Front. Plant Sci.">
        <title>Red Clover (Trifolium pratense) and Zigzag Clover (T. medium) - A Picture of Genomic Similarities and Differences.</title>
        <authorList>
            <person name="Dluhosova J."/>
            <person name="Istvanek J."/>
            <person name="Nedelnik J."/>
            <person name="Repkova J."/>
        </authorList>
    </citation>
    <scope>NUCLEOTIDE SEQUENCE [LARGE SCALE GENOMIC DNA]</scope>
    <source>
        <strain evidence="2">cv. 10/8</strain>
        <tissue evidence="1">Leaf</tissue>
    </source>
</reference>
<dbReference type="AlphaFoldDB" id="A0A392RBL7"/>
<comment type="caution">
    <text evidence="1">The sequence shown here is derived from an EMBL/GenBank/DDBJ whole genome shotgun (WGS) entry which is preliminary data.</text>
</comment>
<dbReference type="EMBL" id="LXQA010206162">
    <property type="protein sequence ID" value="MCI33649.1"/>
    <property type="molecule type" value="Genomic_DNA"/>
</dbReference>
<accession>A0A392RBL7</accession>
<dbReference type="Proteomes" id="UP000265520">
    <property type="component" value="Unassembled WGS sequence"/>
</dbReference>
<evidence type="ECO:0000313" key="2">
    <source>
        <dbReference type="Proteomes" id="UP000265520"/>
    </source>
</evidence>
<organism evidence="1 2">
    <name type="scientific">Trifolium medium</name>
    <dbReference type="NCBI Taxonomy" id="97028"/>
    <lineage>
        <taxon>Eukaryota</taxon>
        <taxon>Viridiplantae</taxon>
        <taxon>Streptophyta</taxon>
        <taxon>Embryophyta</taxon>
        <taxon>Tracheophyta</taxon>
        <taxon>Spermatophyta</taxon>
        <taxon>Magnoliopsida</taxon>
        <taxon>eudicotyledons</taxon>
        <taxon>Gunneridae</taxon>
        <taxon>Pentapetalae</taxon>
        <taxon>rosids</taxon>
        <taxon>fabids</taxon>
        <taxon>Fabales</taxon>
        <taxon>Fabaceae</taxon>
        <taxon>Papilionoideae</taxon>
        <taxon>50 kb inversion clade</taxon>
        <taxon>NPAAA clade</taxon>
        <taxon>Hologalegina</taxon>
        <taxon>IRL clade</taxon>
        <taxon>Trifolieae</taxon>
        <taxon>Trifolium</taxon>
    </lineage>
</organism>
<keyword evidence="2" id="KW-1185">Reference proteome</keyword>
<name>A0A392RBL7_9FABA</name>
<proteinExistence type="predicted"/>
<feature type="non-terminal residue" evidence="1">
    <location>
        <position position="83"/>
    </location>
</feature>
<sequence length="83" mass="9204">MMLSLTVQNHSAVVSSVQQAVWLAPETGRVKCNVDAVISKDHNCYSVSICLRDDKGSFIRAKTMWWQGSPLPHEVELESCGLN</sequence>